<protein>
    <submittedName>
        <fullName evidence="4">Glycoside hydrolase</fullName>
    </submittedName>
</protein>
<evidence type="ECO:0000313" key="4">
    <source>
        <dbReference type="EMBL" id="ORY41636.1"/>
    </source>
</evidence>
<dbReference type="GO" id="GO:0005975">
    <property type="term" value="P:carbohydrate metabolic process"/>
    <property type="evidence" value="ECO:0007669"/>
    <property type="project" value="InterPro"/>
</dbReference>
<keyword evidence="2" id="KW-0326">Glycosidase</keyword>
<dbReference type="PANTHER" id="PTHR45708">
    <property type="entry name" value="ENDOCHITINASE"/>
    <property type="match status" value="1"/>
</dbReference>
<dbReference type="PROSITE" id="PS51910">
    <property type="entry name" value="GH18_2"/>
    <property type="match status" value="1"/>
</dbReference>
<dbReference type="GO" id="GO:0005576">
    <property type="term" value="C:extracellular region"/>
    <property type="evidence" value="ECO:0007669"/>
    <property type="project" value="TreeGrafter"/>
</dbReference>
<dbReference type="InterPro" id="IPR001223">
    <property type="entry name" value="Glyco_hydro18_cat"/>
</dbReference>
<keyword evidence="5" id="KW-1185">Reference proteome</keyword>
<keyword evidence="1 4" id="KW-0378">Hydrolase</keyword>
<dbReference type="OrthoDB" id="6020543at2759"/>
<comment type="caution">
    <text evidence="4">The sequence shown here is derived from an EMBL/GenBank/DDBJ whole genome shotgun (WGS) entry which is preliminary data.</text>
</comment>
<dbReference type="SUPFAM" id="SSF51445">
    <property type="entry name" value="(Trans)glycosidases"/>
    <property type="match status" value="1"/>
</dbReference>
<evidence type="ECO:0000256" key="1">
    <source>
        <dbReference type="ARBA" id="ARBA00022801"/>
    </source>
</evidence>
<dbReference type="Proteomes" id="UP000193642">
    <property type="component" value="Unassembled WGS sequence"/>
</dbReference>
<dbReference type="Pfam" id="PF00704">
    <property type="entry name" value="Glyco_hydro_18"/>
    <property type="match status" value="1"/>
</dbReference>
<dbReference type="GO" id="GO:0004568">
    <property type="term" value="F:chitinase activity"/>
    <property type="evidence" value="ECO:0007669"/>
    <property type="project" value="TreeGrafter"/>
</dbReference>
<accession>A0A1Y2C3V6</accession>
<dbReference type="EMBL" id="MCGO01000031">
    <property type="protein sequence ID" value="ORY41636.1"/>
    <property type="molecule type" value="Genomic_DNA"/>
</dbReference>
<organism evidence="4 5">
    <name type="scientific">Rhizoclosmatium globosum</name>
    <dbReference type="NCBI Taxonomy" id="329046"/>
    <lineage>
        <taxon>Eukaryota</taxon>
        <taxon>Fungi</taxon>
        <taxon>Fungi incertae sedis</taxon>
        <taxon>Chytridiomycota</taxon>
        <taxon>Chytridiomycota incertae sedis</taxon>
        <taxon>Chytridiomycetes</taxon>
        <taxon>Chytridiales</taxon>
        <taxon>Chytriomycetaceae</taxon>
        <taxon>Rhizoclosmatium</taxon>
    </lineage>
</organism>
<evidence type="ECO:0000256" key="2">
    <source>
        <dbReference type="ARBA" id="ARBA00023295"/>
    </source>
</evidence>
<feature type="domain" description="GH18" evidence="3">
    <location>
        <begin position="136"/>
        <end position="421"/>
    </location>
</feature>
<name>A0A1Y2C3V6_9FUNG</name>
<evidence type="ECO:0000313" key="5">
    <source>
        <dbReference type="Proteomes" id="UP000193642"/>
    </source>
</evidence>
<dbReference type="AlphaFoldDB" id="A0A1Y2C3V6"/>
<reference evidence="4 5" key="1">
    <citation type="submission" date="2016-07" db="EMBL/GenBank/DDBJ databases">
        <title>Pervasive Adenine N6-methylation of Active Genes in Fungi.</title>
        <authorList>
            <consortium name="DOE Joint Genome Institute"/>
            <person name="Mondo S.J."/>
            <person name="Dannebaum R.O."/>
            <person name="Kuo R.C."/>
            <person name="Labutti K."/>
            <person name="Haridas S."/>
            <person name="Kuo A."/>
            <person name="Salamov A."/>
            <person name="Ahrendt S.R."/>
            <person name="Lipzen A."/>
            <person name="Sullivan W."/>
            <person name="Andreopoulos W.B."/>
            <person name="Clum A."/>
            <person name="Lindquist E."/>
            <person name="Daum C."/>
            <person name="Ramamoorthy G.K."/>
            <person name="Gryganskyi A."/>
            <person name="Culley D."/>
            <person name="Magnuson J.K."/>
            <person name="James T.Y."/>
            <person name="O'Malley M.A."/>
            <person name="Stajich J.E."/>
            <person name="Spatafora J.W."/>
            <person name="Visel A."/>
            <person name="Grigoriev I.V."/>
        </authorList>
    </citation>
    <scope>NUCLEOTIDE SEQUENCE [LARGE SCALE GENOMIC DNA]</scope>
    <source>
        <strain evidence="4 5">JEL800</strain>
    </source>
</reference>
<sequence length="421" mass="43215">MLSKSLLTACSFGGVQCSGNVLQQCFNDCGSSLYCSSVTGKVGCLLTPPATTVAAKTTTTSSGPVVTTSAVVVKSTTTTAAVVKSTTTTAAVVKTTATTTTTTTTTTTAAVVKTTTTNAITTTAAGGGGGIPNHKYKFITYWGQNSGKFTNGQNQLHLIDYCNSGNFDYINIAFLSIFGNGGGNPAKFHLDLDFFGAYDNVNGPVDNATIASFLAWGVKILLSLGGGVGAYSLAAGSGKLFAQTLHNSFFRGTGPDRPFGNAVLDGIDWDIEGGGTDANELVIVNQYLVANNPGILITAAPQCPYPDAYLGAPITTPNAGWSFINVQFYNNYCSLAGTPNFDVWAAALGPLGIPIVVGVPGSGPSAPNGGYVSASVVQTYMQKILADPKQAPLLYGVMTWDASSTTVSGMATGLRNALDAI</sequence>
<evidence type="ECO:0000259" key="3">
    <source>
        <dbReference type="PROSITE" id="PS51910"/>
    </source>
</evidence>
<proteinExistence type="predicted"/>
<gene>
    <name evidence="4" type="ORF">BCR33DRAFT_718789</name>
</gene>
<dbReference type="InterPro" id="IPR050542">
    <property type="entry name" value="Glycosyl_Hydrlase18_Chitinase"/>
</dbReference>
<dbReference type="Gene3D" id="3.20.20.80">
    <property type="entry name" value="Glycosidases"/>
    <property type="match status" value="1"/>
</dbReference>
<dbReference type="PANTHER" id="PTHR45708:SF49">
    <property type="entry name" value="ENDOCHITINASE"/>
    <property type="match status" value="1"/>
</dbReference>
<dbReference type="InterPro" id="IPR017853">
    <property type="entry name" value="GH"/>
</dbReference>